<accession>A0A0D6A3Q8</accession>
<sequence length="50" mass="5761">MGLKILMVEDDNSVAEMMGMFLKKKDGLKMLLPMGFKQSICLRRILQNMI</sequence>
<evidence type="ECO:0000313" key="2">
    <source>
        <dbReference type="Proteomes" id="UP000035709"/>
    </source>
</evidence>
<evidence type="ECO:0000313" key="1">
    <source>
        <dbReference type="EMBL" id="BAQ57467.1"/>
    </source>
</evidence>
<reference evidence="1 2" key="1">
    <citation type="submission" date="2015-03" db="EMBL/GenBank/DDBJ databases">
        <title>Complete genome sequence of Lactobacillus acetotolerans NBRC 13120.</title>
        <authorList>
            <person name="Toh H."/>
            <person name="Morita H."/>
            <person name="Fujita N."/>
        </authorList>
    </citation>
    <scope>NUCLEOTIDE SEQUENCE [LARGE SCALE GENOMIC DNA]</scope>
    <source>
        <strain evidence="1 2">NBRC 13120</strain>
    </source>
</reference>
<dbReference type="PATRIC" id="fig|1600.4.peg.1102"/>
<dbReference type="Proteomes" id="UP000035709">
    <property type="component" value="Chromosome"/>
</dbReference>
<dbReference type="KEGG" id="lae:LBAT_1078"/>
<dbReference type="AlphaFoldDB" id="A0A0D6A3Q8"/>
<organism evidence="1 2">
    <name type="scientific">Lactobacillus acetotolerans</name>
    <dbReference type="NCBI Taxonomy" id="1600"/>
    <lineage>
        <taxon>Bacteria</taxon>
        <taxon>Bacillati</taxon>
        <taxon>Bacillota</taxon>
        <taxon>Bacilli</taxon>
        <taxon>Lactobacillales</taxon>
        <taxon>Lactobacillaceae</taxon>
        <taxon>Lactobacillus</taxon>
    </lineage>
</organism>
<proteinExistence type="predicted"/>
<gene>
    <name evidence="1" type="ORF">LBAT_1078</name>
</gene>
<name>A0A0D6A3Q8_9LACO</name>
<dbReference type="EMBL" id="AP014808">
    <property type="protein sequence ID" value="BAQ57467.1"/>
    <property type="molecule type" value="Genomic_DNA"/>
</dbReference>
<keyword evidence="2" id="KW-1185">Reference proteome</keyword>
<protein>
    <submittedName>
        <fullName evidence="1">Truncated response regulator</fullName>
    </submittedName>
</protein>